<dbReference type="Pfam" id="PF01978">
    <property type="entry name" value="TrmB"/>
    <property type="match status" value="1"/>
</dbReference>
<name>A0A0G0Q1P6_9BACT</name>
<proteinExistence type="predicted"/>
<feature type="domain" description="Transcription regulator TrmB N-terminal" evidence="1">
    <location>
        <begin position="9"/>
        <end position="66"/>
    </location>
</feature>
<evidence type="ECO:0000313" key="3">
    <source>
        <dbReference type="Proteomes" id="UP000033935"/>
    </source>
</evidence>
<gene>
    <name evidence="2" type="ORF">UT30_C0009G0060</name>
</gene>
<dbReference type="PANTHER" id="PTHR34293:SF1">
    <property type="entry name" value="HTH-TYPE TRANSCRIPTIONAL REGULATOR TRMBL2"/>
    <property type="match status" value="1"/>
</dbReference>
<dbReference type="InterPro" id="IPR051797">
    <property type="entry name" value="TrmB-like"/>
</dbReference>
<dbReference type="InterPro" id="IPR036390">
    <property type="entry name" value="WH_DNA-bd_sf"/>
</dbReference>
<evidence type="ECO:0000313" key="2">
    <source>
        <dbReference type="EMBL" id="KKR04350.1"/>
    </source>
</evidence>
<comment type="caution">
    <text evidence="2">The sequence shown here is derived from an EMBL/GenBank/DDBJ whole genome shotgun (WGS) entry which is preliminary data.</text>
</comment>
<accession>A0A0G0Q1P6</accession>
<dbReference type="PANTHER" id="PTHR34293">
    <property type="entry name" value="HTH-TYPE TRANSCRIPTIONAL REGULATOR TRMBL2"/>
    <property type="match status" value="1"/>
</dbReference>
<dbReference type="InterPro" id="IPR002831">
    <property type="entry name" value="Tscrpt_reg_TrmB_N"/>
</dbReference>
<sequence length="256" mass="29139">MSTPVKTLLKQMGLSEIEVHVYLACLHLGETIVAEIAHKTKTSRTTVASILDRLKAKGLLTSHLSKGKKIFWIEDPHILVEHHKAQLEVIEQLAGRLHNEYHQADKKPTAEIYDTPETLEHLMAKVVEELKKGDDLFTFESPSSQHYQAILTEELFHALSKQKARKGIHTKSLIPTGQELFIRPKFIEHNIEVRVLPLGVLIESSFWMFKNSLVLFSGTHTFAVRINHGHMKESITSLFQMAWKLSKPLEQKTTLG</sequence>
<dbReference type="EMBL" id="LBWG01000009">
    <property type="protein sequence ID" value="KKR04350.1"/>
    <property type="molecule type" value="Genomic_DNA"/>
</dbReference>
<dbReference type="AlphaFoldDB" id="A0A0G0Q1P6"/>
<dbReference type="InterPro" id="IPR036388">
    <property type="entry name" value="WH-like_DNA-bd_sf"/>
</dbReference>
<evidence type="ECO:0000259" key="1">
    <source>
        <dbReference type="Pfam" id="PF01978"/>
    </source>
</evidence>
<dbReference type="Proteomes" id="UP000033935">
    <property type="component" value="Unassembled WGS sequence"/>
</dbReference>
<organism evidence="2 3">
    <name type="scientific">Candidatus Uhrbacteria bacterium GW2011_GWF2_39_13</name>
    <dbReference type="NCBI Taxonomy" id="1618995"/>
    <lineage>
        <taxon>Bacteria</taxon>
        <taxon>Candidatus Uhriibacteriota</taxon>
    </lineage>
</organism>
<dbReference type="Gene3D" id="1.10.10.10">
    <property type="entry name" value="Winged helix-like DNA-binding domain superfamily/Winged helix DNA-binding domain"/>
    <property type="match status" value="1"/>
</dbReference>
<dbReference type="SUPFAM" id="SSF46785">
    <property type="entry name" value="Winged helix' DNA-binding domain"/>
    <property type="match status" value="1"/>
</dbReference>
<protein>
    <submittedName>
        <fullName evidence="2">Transcriptional regulator, TrmB</fullName>
    </submittedName>
</protein>
<reference evidence="2 3" key="1">
    <citation type="journal article" date="2015" name="Nature">
        <title>rRNA introns, odd ribosomes, and small enigmatic genomes across a large radiation of phyla.</title>
        <authorList>
            <person name="Brown C.T."/>
            <person name="Hug L.A."/>
            <person name="Thomas B.C."/>
            <person name="Sharon I."/>
            <person name="Castelle C.J."/>
            <person name="Singh A."/>
            <person name="Wilkins M.J."/>
            <person name="Williams K.H."/>
            <person name="Banfield J.F."/>
        </authorList>
    </citation>
    <scope>NUCLEOTIDE SEQUENCE [LARGE SCALE GENOMIC DNA]</scope>
</reference>